<organism evidence="3 4">
    <name type="scientific">Oceanimonas doudoroffii</name>
    <dbReference type="NCBI Taxonomy" id="84158"/>
    <lineage>
        <taxon>Bacteria</taxon>
        <taxon>Pseudomonadati</taxon>
        <taxon>Pseudomonadota</taxon>
        <taxon>Gammaproteobacteria</taxon>
        <taxon>Aeromonadales</taxon>
        <taxon>Aeromonadaceae</taxon>
        <taxon>Oceanimonas</taxon>
    </lineage>
</organism>
<accession>A0A233RGI9</accession>
<evidence type="ECO:0000313" key="3">
    <source>
        <dbReference type="EMBL" id="OXY82511.1"/>
    </source>
</evidence>
<keyword evidence="2" id="KW-1133">Transmembrane helix</keyword>
<feature type="compositionally biased region" description="Basic and acidic residues" evidence="1">
    <location>
        <begin position="58"/>
        <end position="70"/>
    </location>
</feature>
<proteinExistence type="predicted"/>
<name>A0A233RGI9_9GAMM</name>
<keyword evidence="2" id="KW-0812">Transmembrane</keyword>
<dbReference type="Pfam" id="PF03597">
    <property type="entry name" value="FixS"/>
    <property type="match status" value="1"/>
</dbReference>
<protein>
    <submittedName>
        <fullName evidence="3">Cbb3-type cytochrome oxidase assembly protein CcoS</fullName>
    </submittedName>
</protein>
<dbReference type="Proteomes" id="UP000242757">
    <property type="component" value="Unassembled WGS sequence"/>
</dbReference>
<dbReference type="PANTHER" id="PTHR41532:SF1">
    <property type="entry name" value="FIXS PROTEIN"/>
    <property type="match status" value="1"/>
</dbReference>
<dbReference type="AlphaFoldDB" id="A0A233RGI9"/>
<keyword evidence="2" id="KW-0472">Membrane</keyword>
<feature type="transmembrane region" description="Helical" evidence="2">
    <location>
        <begin position="6"/>
        <end position="29"/>
    </location>
</feature>
<dbReference type="NCBIfam" id="TIGR00847">
    <property type="entry name" value="ccoS"/>
    <property type="match status" value="1"/>
</dbReference>
<keyword evidence="4" id="KW-1185">Reference proteome</keyword>
<evidence type="ECO:0000256" key="2">
    <source>
        <dbReference type="SAM" id="Phobius"/>
    </source>
</evidence>
<evidence type="ECO:0000256" key="1">
    <source>
        <dbReference type="SAM" id="MobiDB-lite"/>
    </source>
</evidence>
<evidence type="ECO:0000313" key="4">
    <source>
        <dbReference type="Proteomes" id="UP000242757"/>
    </source>
</evidence>
<dbReference type="PANTHER" id="PTHR41532">
    <property type="entry name" value="FIXS PROTEIN"/>
    <property type="match status" value="1"/>
</dbReference>
<reference evidence="3 4" key="1">
    <citation type="submission" date="2017-08" db="EMBL/GenBank/DDBJ databases">
        <title>A Genome Sequence of Oceanimonas doudoroffii ATCC 27123T.</title>
        <authorList>
            <person name="Brennan M.A."/>
            <person name="Maclea K.S."/>
            <person name="Mcclelland W.D."/>
            <person name="Trachtenberg A.M."/>
        </authorList>
    </citation>
    <scope>NUCLEOTIDE SEQUENCE [LARGE SCALE GENOMIC DNA]</scope>
    <source>
        <strain evidence="3 4">ATCC 27123</strain>
    </source>
</reference>
<dbReference type="EMBL" id="NBIM01000001">
    <property type="protein sequence ID" value="OXY82511.1"/>
    <property type="molecule type" value="Genomic_DNA"/>
</dbReference>
<gene>
    <name evidence="3" type="primary">ccoS</name>
    <name evidence="3" type="ORF">B6S08_03015</name>
</gene>
<dbReference type="OrthoDB" id="9802763at2"/>
<dbReference type="RefSeq" id="WP_094199291.1">
    <property type="nucleotide sequence ID" value="NZ_NBIM01000001.1"/>
</dbReference>
<dbReference type="InterPro" id="IPR004714">
    <property type="entry name" value="Cyt_oxidase_maturation_cbb3"/>
</dbReference>
<comment type="caution">
    <text evidence="3">The sequence shown here is derived from an EMBL/GenBank/DDBJ whole genome shotgun (WGS) entry which is preliminary data.</text>
</comment>
<feature type="region of interest" description="Disordered" evidence="1">
    <location>
        <begin position="45"/>
        <end position="70"/>
    </location>
</feature>
<sequence>MNGDTIWYLILPIALILLAVAVAVFFWSVRSNQFEDLDRQGNNILFDDDGGAHRRAQHRDSRKDNDDRSA</sequence>